<dbReference type="EMBL" id="UYYB01110967">
    <property type="protein sequence ID" value="VDM80984.1"/>
    <property type="molecule type" value="Genomic_DNA"/>
</dbReference>
<dbReference type="AlphaFoldDB" id="A0A3P7JQJ2"/>
<evidence type="ECO:0000313" key="1">
    <source>
        <dbReference type="EMBL" id="VDM80984.1"/>
    </source>
</evidence>
<evidence type="ECO:0000313" key="2">
    <source>
        <dbReference type="Proteomes" id="UP000270094"/>
    </source>
</evidence>
<accession>A0A3P7JQJ2</accession>
<protein>
    <submittedName>
        <fullName evidence="1">Uncharacterized protein</fullName>
    </submittedName>
</protein>
<reference evidence="1 2" key="1">
    <citation type="submission" date="2018-11" db="EMBL/GenBank/DDBJ databases">
        <authorList>
            <consortium name="Pathogen Informatics"/>
        </authorList>
    </citation>
    <scope>NUCLEOTIDE SEQUENCE [LARGE SCALE GENOMIC DNA]</scope>
</reference>
<gene>
    <name evidence="1" type="ORF">SVUK_LOCUS15982</name>
</gene>
<dbReference type="Proteomes" id="UP000270094">
    <property type="component" value="Unassembled WGS sequence"/>
</dbReference>
<sequence>MCQGGRLEPRGCVTESNRMLNIGSTIEAGGYVAVCELGSDGYLQFRFTACVGEGNRHYKVGETWADAQLS</sequence>
<proteinExistence type="predicted"/>
<organism evidence="1 2">
    <name type="scientific">Strongylus vulgaris</name>
    <name type="common">Blood worm</name>
    <dbReference type="NCBI Taxonomy" id="40348"/>
    <lineage>
        <taxon>Eukaryota</taxon>
        <taxon>Metazoa</taxon>
        <taxon>Ecdysozoa</taxon>
        <taxon>Nematoda</taxon>
        <taxon>Chromadorea</taxon>
        <taxon>Rhabditida</taxon>
        <taxon>Rhabditina</taxon>
        <taxon>Rhabditomorpha</taxon>
        <taxon>Strongyloidea</taxon>
        <taxon>Strongylidae</taxon>
        <taxon>Strongylus</taxon>
    </lineage>
</organism>
<keyword evidence="2" id="KW-1185">Reference proteome</keyword>
<name>A0A3P7JQJ2_STRVU</name>
<dbReference type="OrthoDB" id="5844694at2759"/>